<dbReference type="InParanoid" id="G0NCU6"/>
<dbReference type="GO" id="GO:0031397">
    <property type="term" value="P:negative regulation of protein ubiquitination"/>
    <property type="evidence" value="ECO:0007669"/>
    <property type="project" value="TreeGrafter"/>
</dbReference>
<evidence type="ECO:0000259" key="5">
    <source>
        <dbReference type="PROSITE" id="PS50033"/>
    </source>
</evidence>
<comment type="subcellular location">
    <subcellularLocation>
        <location evidence="1">Cytoplasm</location>
    </subcellularLocation>
</comment>
<organism evidence="7">
    <name type="scientific">Caenorhabditis brenneri</name>
    <name type="common">Nematode worm</name>
    <dbReference type="NCBI Taxonomy" id="135651"/>
    <lineage>
        <taxon>Eukaryota</taxon>
        <taxon>Metazoa</taxon>
        <taxon>Ecdysozoa</taxon>
        <taxon>Nematoda</taxon>
        <taxon>Chromadorea</taxon>
        <taxon>Rhabditida</taxon>
        <taxon>Rhabditina</taxon>
        <taxon>Rhabditomorpha</taxon>
        <taxon>Rhabditoidea</taxon>
        <taxon>Rhabditidae</taxon>
        <taxon>Peloderinae</taxon>
        <taxon>Caenorhabditis</taxon>
    </lineage>
</organism>
<dbReference type="OrthoDB" id="10254930at2759"/>
<dbReference type="Gene3D" id="1.10.8.10">
    <property type="entry name" value="DNA helicase RuvA subunit, C-terminal domain"/>
    <property type="match status" value="1"/>
</dbReference>
<dbReference type="FunCoup" id="G0NCU6">
    <property type="interactions" value="3234"/>
</dbReference>
<feature type="domain" description="UBX" evidence="5">
    <location>
        <begin position="215"/>
        <end position="292"/>
    </location>
</feature>
<dbReference type="Gene3D" id="3.10.20.90">
    <property type="entry name" value="Phosphatidylinositol 3-kinase Catalytic Subunit, Chain A, domain 1"/>
    <property type="match status" value="1"/>
</dbReference>
<dbReference type="EMBL" id="GL379864">
    <property type="protein sequence ID" value="EGT57692.1"/>
    <property type="molecule type" value="Genomic_DNA"/>
</dbReference>
<dbReference type="PROSITE" id="PS00028">
    <property type="entry name" value="ZINC_FINGER_C2H2_1"/>
    <property type="match status" value="1"/>
</dbReference>
<dbReference type="eggNOG" id="KOG2689">
    <property type="taxonomic scope" value="Eukaryota"/>
</dbReference>
<dbReference type="GO" id="GO:0005737">
    <property type="term" value="C:cytoplasm"/>
    <property type="evidence" value="ECO:0007669"/>
    <property type="project" value="UniProtKB-SubCell"/>
</dbReference>
<dbReference type="PANTHER" id="PTHR46340">
    <property type="entry name" value="UBX DOMAIN-CONTAINING PROTEIN 1"/>
    <property type="match status" value="1"/>
</dbReference>
<evidence type="ECO:0000256" key="4">
    <source>
        <dbReference type="SAM" id="Coils"/>
    </source>
</evidence>
<proteinExistence type="predicted"/>
<sequence>MSIVQQLVAMGFPSESAELAAGNNRNLDQALNYIENDGIGFESIGTPSPSESSVPTEADLNVPTVAQSFRCNDCGKLLPTDDAMIKHGQVTKHLNFSATTEKALTVEQKQEQLAEIVRKIKENNEKKAVAEVEEARELELNRRNAGQAMAGYREEAREREIREAAKQLRQKKIDDEAAKKHVLEQIRLDRLDREERMAKKTVAPPAIVKVVVPPKDGTITNIQFRLWNGKVVKKGFRVEEPLITLRVWIEANHAMGTPFTMMTPFPRKVFSEEDMEKSLKDLNLIPTANIMVALTQPSPAPSEQ</sequence>
<keyword evidence="3 4" id="KW-0175">Coiled coil</keyword>
<dbReference type="HOGENOM" id="CLU_047594_1_0_1"/>
<protein>
    <recommendedName>
        <fullName evidence="5">UBX domain-containing protein</fullName>
    </recommendedName>
</protein>
<dbReference type="GO" id="GO:1903094">
    <property type="term" value="P:negative regulation of protein K48-linked deubiquitination"/>
    <property type="evidence" value="ECO:0007669"/>
    <property type="project" value="TreeGrafter"/>
</dbReference>
<dbReference type="GO" id="GO:0036435">
    <property type="term" value="F:K48-linked polyubiquitin modification-dependent protein binding"/>
    <property type="evidence" value="ECO:0007669"/>
    <property type="project" value="TreeGrafter"/>
</dbReference>
<dbReference type="InterPro" id="IPR009060">
    <property type="entry name" value="UBA-like_sf"/>
</dbReference>
<dbReference type="GO" id="GO:0005634">
    <property type="term" value="C:nucleus"/>
    <property type="evidence" value="ECO:0007669"/>
    <property type="project" value="TreeGrafter"/>
</dbReference>
<dbReference type="SUPFAM" id="SSF54236">
    <property type="entry name" value="Ubiquitin-like"/>
    <property type="match status" value="1"/>
</dbReference>
<dbReference type="Pfam" id="PF00789">
    <property type="entry name" value="UBX"/>
    <property type="match status" value="1"/>
</dbReference>
<reference evidence="7" key="1">
    <citation type="submission" date="2011-07" db="EMBL/GenBank/DDBJ databases">
        <authorList>
            <consortium name="Caenorhabditis brenneri Sequencing and Analysis Consortium"/>
            <person name="Wilson R.K."/>
        </authorList>
    </citation>
    <scope>NUCLEOTIDE SEQUENCE [LARGE SCALE GENOMIC DNA]</scope>
    <source>
        <strain evidence="7">PB2801</strain>
    </source>
</reference>
<evidence type="ECO:0000256" key="2">
    <source>
        <dbReference type="ARBA" id="ARBA00022490"/>
    </source>
</evidence>
<gene>
    <name evidence="6" type="ORF">CAEBREN_31297</name>
</gene>
<evidence type="ECO:0000313" key="7">
    <source>
        <dbReference type="Proteomes" id="UP000008068"/>
    </source>
</evidence>
<dbReference type="SMART" id="SM00166">
    <property type="entry name" value="UBX"/>
    <property type="match status" value="1"/>
</dbReference>
<evidence type="ECO:0000256" key="3">
    <source>
        <dbReference type="ARBA" id="ARBA00023054"/>
    </source>
</evidence>
<keyword evidence="2" id="KW-0963">Cytoplasm</keyword>
<dbReference type="PANTHER" id="PTHR46340:SF1">
    <property type="entry name" value="UBX DOMAIN-CONTAINING PROTEIN 1"/>
    <property type="match status" value="1"/>
</dbReference>
<dbReference type="AlphaFoldDB" id="G0NCU6"/>
<dbReference type="PROSITE" id="PS50033">
    <property type="entry name" value="UBX"/>
    <property type="match status" value="1"/>
</dbReference>
<evidence type="ECO:0000313" key="6">
    <source>
        <dbReference type="EMBL" id="EGT57692.1"/>
    </source>
</evidence>
<keyword evidence="7" id="KW-1185">Reference proteome</keyword>
<name>G0NCU6_CAEBE</name>
<evidence type="ECO:0000256" key="1">
    <source>
        <dbReference type="ARBA" id="ARBA00004496"/>
    </source>
</evidence>
<dbReference type="STRING" id="135651.G0NCU6"/>
<dbReference type="InterPro" id="IPR001012">
    <property type="entry name" value="UBX_dom"/>
</dbReference>
<feature type="coiled-coil region" evidence="4">
    <location>
        <begin position="106"/>
        <end position="155"/>
    </location>
</feature>
<dbReference type="GO" id="GO:0032435">
    <property type="term" value="P:negative regulation of proteasomal ubiquitin-dependent protein catabolic process"/>
    <property type="evidence" value="ECO:0007669"/>
    <property type="project" value="TreeGrafter"/>
</dbReference>
<dbReference type="Proteomes" id="UP000008068">
    <property type="component" value="Unassembled WGS sequence"/>
</dbReference>
<dbReference type="InterPro" id="IPR013087">
    <property type="entry name" value="Znf_C2H2_type"/>
</dbReference>
<dbReference type="InterPro" id="IPR029071">
    <property type="entry name" value="Ubiquitin-like_domsf"/>
</dbReference>
<dbReference type="SUPFAM" id="SSF46934">
    <property type="entry name" value="UBA-like"/>
    <property type="match status" value="1"/>
</dbReference>
<accession>G0NCU6</accession>